<proteinExistence type="predicted"/>
<dbReference type="PANTHER" id="PTHR21708:SF30">
    <property type="entry name" value="2-DEHYDROPANTOATE 2-REDUCTASE-RELATED"/>
    <property type="match status" value="1"/>
</dbReference>
<dbReference type="STRING" id="576137.A0A1L7X8N7"/>
<accession>A0A1L7X8N7</accession>
<dbReference type="InterPro" id="IPR008927">
    <property type="entry name" value="6-PGluconate_DH-like_C_sf"/>
</dbReference>
<dbReference type="Proteomes" id="UP000184330">
    <property type="component" value="Unassembled WGS sequence"/>
</dbReference>
<evidence type="ECO:0000313" key="3">
    <source>
        <dbReference type="EMBL" id="CZR61356.1"/>
    </source>
</evidence>
<dbReference type="OrthoDB" id="3609at2759"/>
<dbReference type="FunFam" id="1.10.1040.10:FF:000017">
    <property type="entry name" value="2-dehydropantoate 2-reductase"/>
    <property type="match status" value="1"/>
</dbReference>
<evidence type="ECO:0000313" key="4">
    <source>
        <dbReference type="Proteomes" id="UP000184330"/>
    </source>
</evidence>
<dbReference type="InterPro" id="IPR013332">
    <property type="entry name" value="KPR_N"/>
</dbReference>
<reference evidence="3 4" key="1">
    <citation type="submission" date="2016-03" db="EMBL/GenBank/DDBJ databases">
        <authorList>
            <person name="Ploux O."/>
        </authorList>
    </citation>
    <scope>NUCLEOTIDE SEQUENCE [LARGE SCALE GENOMIC DNA]</scope>
    <source>
        <strain evidence="3 4">UAMH 11012</strain>
    </source>
</reference>
<gene>
    <name evidence="3" type="ORF">PAC_11252</name>
</gene>
<dbReference type="PANTHER" id="PTHR21708">
    <property type="entry name" value="PROBABLE 2-DEHYDROPANTOATE 2-REDUCTASE"/>
    <property type="match status" value="1"/>
</dbReference>
<dbReference type="Pfam" id="PF02558">
    <property type="entry name" value="ApbA"/>
    <property type="match status" value="1"/>
</dbReference>
<protein>
    <submittedName>
        <fullName evidence="3">Related to ketopantoate reductase</fullName>
    </submittedName>
</protein>
<sequence>MGSVETKKANVLLLGGGAVGAIAALNIEAGGLGAVTVVCRSNFKVVNEEGYIIESVDHGKFKGWKPTKGPLSPPSSLKQTLTNFIVVNTVPDIAKDGLPPYDYILTVTKNCPDIPPSLESLIAPAVTPGHTIIVMIQNGLNIEKAMFAAFPTNIVLSGVSMIDSHEGKLGEILHEEHDSLYIGAFHNPNIADEAKENEEAKKFIEIYNKAGKSTVEFSEDDAFARWRKLIFNAVLNPLCAILALDDAKIRLTGSAIEGLVRPAMKEVFATAHKLGHNLPEDIMDKMIHCDPLDLYLKPSMQCDLEKGNYMEYEYLVGEPLREAEKAGVPAPTLKIIYEICKALQWRIKVERGFISIPPKRVL</sequence>
<dbReference type="GO" id="GO:0005737">
    <property type="term" value="C:cytoplasm"/>
    <property type="evidence" value="ECO:0007669"/>
    <property type="project" value="TreeGrafter"/>
</dbReference>
<evidence type="ECO:0000259" key="1">
    <source>
        <dbReference type="Pfam" id="PF02558"/>
    </source>
</evidence>
<dbReference type="Pfam" id="PF08546">
    <property type="entry name" value="ApbA_C"/>
    <property type="match status" value="1"/>
</dbReference>
<dbReference type="InterPro" id="IPR013752">
    <property type="entry name" value="KPA_reductase"/>
</dbReference>
<dbReference type="AlphaFoldDB" id="A0A1L7X8N7"/>
<dbReference type="SUPFAM" id="SSF48179">
    <property type="entry name" value="6-phosphogluconate dehydrogenase C-terminal domain-like"/>
    <property type="match status" value="1"/>
</dbReference>
<dbReference type="Gene3D" id="1.10.1040.10">
    <property type="entry name" value="N-(1-d-carboxylethyl)-l-norvaline Dehydrogenase, domain 2"/>
    <property type="match status" value="1"/>
</dbReference>
<dbReference type="EMBL" id="FJOG01000018">
    <property type="protein sequence ID" value="CZR61356.1"/>
    <property type="molecule type" value="Genomic_DNA"/>
</dbReference>
<feature type="domain" description="Ketopantoate reductase C-terminal" evidence="2">
    <location>
        <begin position="224"/>
        <end position="344"/>
    </location>
</feature>
<dbReference type="InterPro" id="IPR051402">
    <property type="entry name" value="KPR-Related"/>
</dbReference>
<dbReference type="InterPro" id="IPR013328">
    <property type="entry name" value="6PGD_dom2"/>
</dbReference>
<organism evidence="3 4">
    <name type="scientific">Phialocephala subalpina</name>
    <dbReference type="NCBI Taxonomy" id="576137"/>
    <lineage>
        <taxon>Eukaryota</taxon>
        <taxon>Fungi</taxon>
        <taxon>Dikarya</taxon>
        <taxon>Ascomycota</taxon>
        <taxon>Pezizomycotina</taxon>
        <taxon>Leotiomycetes</taxon>
        <taxon>Helotiales</taxon>
        <taxon>Mollisiaceae</taxon>
        <taxon>Phialocephala</taxon>
        <taxon>Phialocephala fortinii species complex</taxon>
    </lineage>
</organism>
<dbReference type="Gene3D" id="3.40.50.720">
    <property type="entry name" value="NAD(P)-binding Rossmann-like Domain"/>
    <property type="match status" value="1"/>
</dbReference>
<feature type="domain" description="Ketopantoate reductase N-terminal" evidence="1">
    <location>
        <begin position="11"/>
        <end position="186"/>
    </location>
</feature>
<name>A0A1L7X8N7_9HELO</name>
<keyword evidence="4" id="KW-1185">Reference proteome</keyword>
<evidence type="ECO:0000259" key="2">
    <source>
        <dbReference type="Pfam" id="PF08546"/>
    </source>
</evidence>